<feature type="region of interest" description="Disordered" evidence="8">
    <location>
        <begin position="1"/>
        <end position="52"/>
    </location>
</feature>
<feature type="region of interest" description="Disordered" evidence="8">
    <location>
        <begin position="630"/>
        <end position="670"/>
    </location>
</feature>
<dbReference type="Pfam" id="PF06337">
    <property type="entry name" value="DUSP"/>
    <property type="match status" value="1"/>
</dbReference>
<feature type="domain" description="EF-hand" evidence="9">
    <location>
        <begin position="282"/>
        <end position="317"/>
    </location>
</feature>
<keyword evidence="5" id="KW-0833">Ubl conjugation pathway</keyword>
<dbReference type="InterPro" id="IPR011992">
    <property type="entry name" value="EF-hand-dom_pair"/>
</dbReference>
<feature type="region of interest" description="Disordered" evidence="8">
    <location>
        <begin position="1016"/>
        <end position="1076"/>
    </location>
</feature>
<dbReference type="InterPro" id="IPR002048">
    <property type="entry name" value="EF_hand_dom"/>
</dbReference>
<feature type="compositionally biased region" description="Basic and acidic residues" evidence="8">
    <location>
        <begin position="1452"/>
        <end position="1469"/>
    </location>
</feature>
<evidence type="ECO:0000256" key="4">
    <source>
        <dbReference type="ARBA" id="ARBA00022670"/>
    </source>
</evidence>
<keyword evidence="4" id="KW-0645">Protease</keyword>
<evidence type="ECO:0000256" key="2">
    <source>
        <dbReference type="ARBA" id="ARBA00009085"/>
    </source>
</evidence>
<evidence type="ECO:0000256" key="6">
    <source>
        <dbReference type="ARBA" id="ARBA00022801"/>
    </source>
</evidence>
<feature type="domain" description="DUSP" evidence="11">
    <location>
        <begin position="408"/>
        <end position="556"/>
    </location>
</feature>
<organism evidence="12 13">
    <name type="scientific">Triparma strigata</name>
    <dbReference type="NCBI Taxonomy" id="1606541"/>
    <lineage>
        <taxon>Eukaryota</taxon>
        <taxon>Sar</taxon>
        <taxon>Stramenopiles</taxon>
        <taxon>Ochrophyta</taxon>
        <taxon>Bolidophyceae</taxon>
        <taxon>Parmales</taxon>
        <taxon>Triparmaceae</taxon>
        <taxon>Triparma</taxon>
    </lineage>
</organism>
<dbReference type="GO" id="GO:0004843">
    <property type="term" value="F:cysteine-type deubiquitinase activity"/>
    <property type="evidence" value="ECO:0007669"/>
    <property type="project" value="UniProtKB-EC"/>
</dbReference>
<dbReference type="Gene3D" id="3.90.70.10">
    <property type="entry name" value="Cysteine proteinases"/>
    <property type="match status" value="2"/>
</dbReference>
<feature type="compositionally biased region" description="Low complexity" evidence="8">
    <location>
        <begin position="659"/>
        <end position="670"/>
    </location>
</feature>
<dbReference type="PROSITE" id="PS00972">
    <property type="entry name" value="USP_1"/>
    <property type="match status" value="1"/>
</dbReference>
<dbReference type="SMART" id="SM00695">
    <property type="entry name" value="DUSP"/>
    <property type="match status" value="1"/>
</dbReference>
<evidence type="ECO:0000256" key="1">
    <source>
        <dbReference type="ARBA" id="ARBA00000707"/>
    </source>
</evidence>
<evidence type="ECO:0000313" key="13">
    <source>
        <dbReference type="Proteomes" id="UP001165085"/>
    </source>
</evidence>
<feature type="compositionally biased region" description="Basic and acidic residues" evidence="8">
    <location>
        <begin position="637"/>
        <end position="648"/>
    </location>
</feature>
<evidence type="ECO:0000259" key="10">
    <source>
        <dbReference type="PROSITE" id="PS50235"/>
    </source>
</evidence>
<keyword evidence="13" id="KW-1185">Reference proteome</keyword>
<feature type="domain" description="USP" evidence="10">
    <location>
        <begin position="783"/>
        <end position="1583"/>
    </location>
</feature>
<dbReference type="Gene3D" id="3.30.2230.10">
    <property type="entry name" value="DUSP-like"/>
    <property type="match status" value="1"/>
</dbReference>
<dbReference type="InterPro" id="IPR018200">
    <property type="entry name" value="USP_CS"/>
</dbReference>
<dbReference type="OrthoDB" id="191686at2759"/>
<feature type="region of interest" description="Disordered" evidence="8">
    <location>
        <begin position="706"/>
        <end position="770"/>
    </location>
</feature>
<comment type="catalytic activity">
    <reaction evidence="1">
        <text>Thiol-dependent hydrolysis of ester, thioester, amide, peptide and isopeptide bonds formed by the C-terminal Gly of ubiquitin (a 76-residue protein attached to proteins as an intracellular targeting signal).</text>
        <dbReference type="EC" id="3.4.19.12"/>
    </reaction>
</comment>
<sequence length="1621" mass="181052">MKRLRRSMPRQANLRGSPYDVPYKTTFPGPGRGGAGSAQSGYDKPLPRRPSQCPPAGLNECVYSSFDFHNNQNLQFQDFAQAITILTKGTVEQKTKILFYVYDVERHSTVKKQKLRQFIHAIHGEKIASSKTTGIALRELFSSTQSSSSCTFNEFYQWVKFGERHILSSWLEDYVDAMMRRPSSSFVELEHRYDPERDLDALVRKYFMRESQVREVRRRHEVIRRGGGEKAKFTEEVFRKCSEEFLGGGMAGLAFKANAKSVSGHWTIRDFFYFGCMAVRGSKEDMFSFGFNMFDADGDGVLNEEECQVMAETLLKQNRFKEKNEIDATTLTEEEKDIFGLENTNISGFARQVLSEVRTSSVPGSLASSQTGITLPGFIFWINLYPSRSEFLSDLSLIAGCVMGVKPSTVKMEKQIIQTIIDVNLQKERSREAEAGAEKYNLISASWYQNWTEFDTPNNSNNNNNNNTNNSTRIPKRSSFSLSSPQSKLKFHPLNQRAPQIPPINNRALFLPNSNVQLKPNLLLDSDFKLLPPTAYNALESWYGYEGAPPISRLASANSEGEYTVELYPLVVNVSLCVKDSAAKPYRNEVLVSTTERVQDFIKVMCEGLKEDPERSRLWVLKEAKDLATSAQSIPHKRLEEMKSDSDVQHSNPMNGRLSPSSSSPTPTPASISTDAVLALDMTFDQTVVSTNSALLLEIMNQDGTWPRARSASPMPPQPQTPTQDESKMEVEDDIVFDGRKGKGNRSTKRESNGGGSPHPPNFISSPSSVSITTAGEVSNGEVGLGNLGNTCYMNATIQALSHTPILRQYFTSKKYLNDVNAANPLGHGGRLAHAFGNLIGDLWTTKTGGSINPRVFKDTVARVNDQFAGNEQHDAQELLTFLLNGLSEDLNRIVDKPYLENPDSDGRPDNVLADIWWRNNLQRELSIIVALFTGQFKATTTCHSCGYCSARYEPFITLQLQLPEDTQVTVPVNFMKKTGEPPIKCSVRIGRDGTLEDVLDECARLFGDIDEADYEDDSDQMQVEATKEEASPLVSRKVKGAADEDDSDDSSASSRSDSESEEEKEEPLKVDPAKKKLSPLQRKLRAIAKEYAVVDVDQNRVVSIIPAAKKIVDVHSSAIWIYELDTYPQPPPSSSPLVKEGGETKEEVVVGKDMYIAVGQRTLERAGSQYFINPFKMVSFGPPLLIKLQLNIMTGRQIYDAIASRLGRFVVRKDFVPGEKADPDDADLKTGSETYRPHDHKSPTLINDEDVAGGPMPRHGFRLRLMNRETTACSRCHWLKCCAGCYVPDNDFPCVIADGDTVMADYHITVMQENYDNSEVSKFTVDDSLAKNEKLADNAISLDECIKKFAEEEVVPEVYCSKCKDHREATKKILIWRLPPIMICHLKRFQHTMTSKRKLRNLVSFSLEDQDFSSIMAENKMNDGVAPPEADEKMTGDEKMVDVGDAEGKEEEGKSDNGDVHMSEAKGGEEEDIVMVDGAESKHEELQSASTEEEDDEAARLAQKKIDENVNNLSNDMTGRGESLYSLYSVVHHIGALNAGHYVATAKEKDSTWKLFNDASISTVEKDKLVDPSAYLLFYARKDVSEEQLADLWSIGDEATDPADLEKLLRQRDGGRCTLS</sequence>
<reference evidence="13" key="1">
    <citation type="journal article" date="2023" name="Commun. Biol.">
        <title>Genome analysis of Parmales, the sister group of diatoms, reveals the evolutionary specialization of diatoms from phago-mixotrophs to photoautotrophs.</title>
        <authorList>
            <person name="Ban H."/>
            <person name="Sato S."/>
            <person name="Yoshikawa S."/>
            <person name="Yamada K."/>
            <person name="Nakamura Y."/>
            <person name="Ichinomiya M."/>
            <person name="Sato N."/>
            <person name="Blanc-Mathieu R."/>
            <person name="Endo H."/>
            <person name="Kuwata A."/>
            <person name="Ogata H."/>
        </authorList>
    </citation>
    <scope>NUCLEOTIDE SEQUENCE [LARGE SCALE GENOMIC DNA]</scope>
    <source>
        <strain evidence="13">NIES 3701</strain>
    </source>
</reference>
<dbReference type="InterPro" id="IPR006615">
    <property type="entry name" value="Pept_C19_DUSP"/>
</dbReference>
<evidence type="ECO:0000259" key="9">
    <source>
        <dbReference type="PROSITE" id="PS50222"/>
    </source>
</evidence>
<name>A0A9W7AQY2_9STRA</name>
<dbReference type="SUPFAM" id="SSF54001">
    <property type="entry name" value="Cysteine proteinases"/>
    <property type="match status" value="1"/>
</dbReference>
<dbReference type="PROSITE" id="PS00973">
    <property type="entry name" value="USP_2"/>
    <property type="match status" value="1"/>
</dbReference>
<keyword evidence="6" id="KW-0378">Hydrolase</keyword>
<dbReference type="InterPro" id="IPR035927">
    <property type="entry name" value="DUSP-like_sf"/>
</dbReference>
<dbReference type="InterPro" id="IPR028889">
    <property type="entry name" value="USP"/>
</dbReference>
<dbReference type="GO" id="GO:0006508">
    <property type="term" value="P:proteolysis"/>
    <property type="evidence" value="ECO:0007669"/>
    <property type="project" value="UniProtKB-KW"/>
</dbReference>
<protein>
    <recommendedName>
        <fullName evidence="3">ubiquitinyl hydrolase 1</fullName>
        <ecNumber evidence="3">3.4.19.12</ecNumber>
    </recommendedName>
</protein>
<feature type="region of interest" description="Disordered" evidence="8">
    <location>
        <begin position="454"/>
        <end position="486"/>
    </location>
</feature>
<dbReference type="GO" id="GO:0005509">
    <property type="term" value="F:calcium ion binding"/>
    <property type="evidence" value="ECO:0007669"/>
    <property type="project" value="InterPro"/>
</dbReference>
<evidence type="ECO:0000256" key="3">
    <source>
        <dbReference type="ARBA" id="ARBA00012759"/>
    </source>
</evidence>
<evidence type="ECO:0000259" key="11">
    <source>
        <dbReference type="PROSITE" id="PS51283"/>
    </source>
</evidence>
<dbReference type="PANTHER" id="PTHR21646:SF24">
    <property type="entry name" value="UBIQUITIN CARBOXYL-TERMINAL HYDROLASE"/>
    <property type="match status" value="1"/>
</dbReference>
<dbReference type="InterPro" id="IPR050185">
    <property type="entry name" value="Ub_carboxyl-term_hydrolase"/>
</dbReference>
<feature type="compositionally biased region" description="Low complexity" evidence="8">
    <location>
        <begin position="458"/>
        <end position="486"/>
    </location>
</feature>
<feature type="region of interest" description="Disordered" evidence="8">
    <location>
        <begin position="1481"/>
        <end position="1500"/>
    </location>
</feature>
<feature type="region of interest" description="Disordered" evidence="8">
    <location>
        <begin position="1222"/>
        <end position="1252"/>
    </location>
</feature>
<feature type="compositionally biased region" description="Basic and acidic residues" evidence="8">
    <location>
        <begin position="1222"/>
        <end position="1243"/>
    </location>
</feature>
<comment type="caution">
    <text evidence="12">The sequence shown here is derived from an EMBL/GenBank/DDBJ whole genome shotgun (WGS) entry which is preliminary data.</text>
</comment>
<dbReference type="GO" id="GO:0016579">
    <property type="term" value="P:protein deubiquitination"/>
    <property type="evidence" value="ECO:0007669"/>
    <property type="project" value="InterPro"/>
</dbReference>
<dbReference type="Proteomes" id="UP001165085">
    <property type="component" value="Unassembled WGS sequence"/>
</dbReference>
<dbReference type="Pfam" id="PF00443">
    <property type="entry name" value="UCH"/>
    <property type="match status" value="1"/>
</dbReference>
<dbReference type="EC" id="3.4.19.12" evidence="3"/>
<dbReference type="Gene3D" id="1.10.238.10">
    <property type="entry name" value="EF-hand"/>
    <property type="match status" value="3"/>
</dbReference>
<feature type="region of interest" description="Disordered" evidence="8">
    <location>
        <begin position="1445"/>
        <end position="1473"/>
    </location>
</feature>
<dbReference type="InterPro" id="IPR038765">
    <property type="entry name" value="Papain-like_cys_pep_sf"/>
</dbReference>
<dbReference type="SUPFAM" id="SSF47473">
    <property type="entry name" value="EF-hand"/>
    <property type="match status" value="2"/>
</dbReference>
<keyword evidence="7" id="KW-0788">Thiol protease</keyword>
<accession>A0A9W7AQY2</accession>
<gene>
    <name evidence="12" type="ORF">TrST_g5710</name>
</gene>
<proteinExistence type="inferred from homology"/>
<evidence type="ECO:0000313" key="12">
    <source>
        <dbReference type="EMBL" id="GMH77571.1"/>
    </source>
</evidence>
<comment type="similarity">
    <text evidence="2">Belongs to the peptidase C19 family.</text>
</comment>
<dbReference type="InterPro" id="IPR001394">
    <property type="entry name" value="Peptidase_C19_UCH"/>
</dbReference>
<evidence type="ECO:0000256" key="7">
    <source>
        <dbReference type="ARBA" id="ARBA00022807"/>
    </source>
</evidence>
<dbReference type="SUPFAM" id="SSF143791">
    <property type="entry name" value="DUSP-like"/>
    <property type="match status" value="1"/>
</dbReference>
<evidence type="ECO:0000256" key="8">
    <source>
        <dbReference type="SAM" id="MobiDB-lite"/>
    </source>
</evidence>
<dbReference type="PANTHER" id="PTHR21646">
    <property type="entry name" value="UBIQUITIN CARBOXYL-TERMINAL HYDROLASE"/>
    <property type="match status" value="1"/>
</dbReference>
<evidence type="ECO:0000256" key="5">
    <source>
        <dbReference type="ARBA" id="ARBA00022786"/>
    </source>
</evidence>
<dbReference type="PROSITE" id="PS50235">
    <property type="entry name" value="USP_3"/>
    <property type="match status" value="1"/>
</dbReference>
<dbReference type="EMBL" id="BRXY01000209">
    <property type="protein sequence ID" value="GMH77571.1"/>
    <property type="molecule type" value="Genomic_DNA"/>
</dbReference>
<dbReference type="PROSITE" id="PS51283">
    <property type="entry name" value="DUSP"/>
    <property type="match status" value="1"/>
</dbReference>
<dbReference type="PROSITE" id="PS50222">
    <property type="entry name" value="EF_HAND_2"/>
    <property type="match status" value="1"/>
</dbReference>